<comment type="caution">
    <text evidence="2">The sequence shown here is derived from an EMBL/GenBank/DDBJ whole genome shotgun (WGS) entry which is preliminary data.</text>
</comment>
<dbReference type="PANTHER" id="PTHR35400">
    <property type="entry name" value="SLR1083 PROTEIN"/>
    <property type="match status" value="1"/>
</dbReference>
<proteinExistence type="predicted"/>
<gene>
    <name evidence="2" type="ORF">BLX24_14180</name>
</gene>
<accession>A0A1S2VIX3</accession>
<dbReference type="CDD" id="cd06260">
    <property type="entry name" value="DUF820-like"/>
    <property type="match status" value="1"/>
</dbReference>
<dbReference type="OrthoDB" id="9808428at2"/>
<dbReference type="EMBL" id="MORL01000006">
    <property type="protein sequence ID" value="OIN58702.1"/>
    <property type="molecule type" value="Genomic_DNA"/>
</dbReference>
<name>A0A1S2VIX3_9BACT</name>
<dbReference type="InterPro" id="IPR012296">
    <property type="entry name" value="Nuclease_put_TT1808"/>
</dbReference>
<sequence length="186" mass="21194">MVAETKRWLFTVDAYHRMAETGILSENDRVELIKGELINMSPIGVRHAACVNKLTYLLGQFIGQKAIISVQNPIRLNRYSEPEPDIMLLRPRSDFYANAHPTANDVLLLIEVSETTLTYDRTTKLPLYAQADIPEVWIVNLAENQLEVYQTPTEATYQHRRFLSLTETVSIAQLSIPELAVRDIIP</sequence>
<protein>
    <recommendedName>
        <fullName evidence="1">Putative restriction endonuclease domain-containing protein</fullName>
    </recommendedName>
</protein>
<dbReference type="Gene3D" id="3.90.1570.10">
    <property type="entry name" value="tt1808, chain A"/>
    <property type="match status" value="1"/>
</dbReference>
<dbReference type="SUPFAM" id="SSF52980">
    <property type="entry name" value="Restriction endonuclease-like"/>
    <property type="match status" value="1"/>
</dbReference>
<reference evidence="2 3" key="1">
    <citation type="submission" date="2016-10" db="EMBL/GenBank/DDBJ databases">
        <title>Arsenicibacter rosenii gen. nov., sp. nov., an efficient arsenic-methylating bacterium isolated from an arsenic-contaminated paddy soil.</title>
        <authorList>
            <person name="Huang K."/>
        </authorList>
    </citation>
    <scope>NUCLEOTIDE SEQUENCE [LARGE SCALE GENOMIC DNA]</scope>
    <source>
        <strain evidence="2 3">SM-1</strain>
    </source>
</reference>
<keyword evidence="3" id="KW-1185">Reference proteome</keyword>
<evidence type="ECO:0000259" key="1">
    <source>
        <dbReference type="Pfam" id="PF05685"/>
    </source>
</evidence>
<dbReference type="InterPro" id="IPR011335">
    <property type="entry name" value="Restrct_endonuc-II-like"/>
</dbReference>
<feature type="domain" description="Putative restriction endonuclease" evidence="1">
    <location>
        <begin position="13"/>
        <end position="171"/>
    </location>
</feature>
<evidence type="ECO:0000313" key="2">
    <source>
        <dbReference type="EMBL" id="OIN58702.1"/>
    </source>
</evidence>
<dbReference type="InterPro" id="IPR008538">
    <property type="entry name" value="Uma2"/>
</dbReference>
<dbReference type="Pfam" id="PF05685">
    <property type="entry name" value="Uma2"/>
    <property type="match status" value="1"/>
</dbReference>
<evidence type="ECO:0000313" key="3">
    <source>
        <dbReference type="Proteomes" id="UP000181790"/>
    </source>
</evidence>
<dbReference type="PANTHER" id="PTHR35400:SF1">
    <property type="entry name" value="SLR1083 PROTEIN"/>
    <property type="match status" value="1"/>
</dbReference>
<dbReference type="AlphaFoldDB" id="A0A1S2VIX3"/>
<dbReference type="Proteomes" id="UP000181790">
    <property type="component" value="Unassembled WGS sequence"/>
</dbReference>
<organism evidence="2 3">
    <name type="scientific">Arsenicibacter rosenii</name>
    <dbReference type="NCBI Taxonomy" id="1750698"/>
    <lineage>
        <taxon>Bacteria</taxon>
        <taxon>Pseudomonadati</taxon>
        <taxon>Bacteroidota</taxon>
        <taxon>Cytophagia</taxon>
        <taxon>Cytophagales</taxon>
        <taxon>Spirosomataceae</taxon>
        <taxon>Arsenicibacter</taxon>
    </lineage>
</organism>